<keyword evidence="8" id="KW-1185">Reference proteome</keyword>
<dbReference type="Pfam" id="PF04045">
    <property type="entry name" value="P34-Arc"/>
    <property type="match status" value="1"/>
</dbReference>
<dbReference type="OrthoDB" id="148331at2759"/>
<keyword evidence="4 6" id="KW-0009">Actin-binding</keyword>
<evidence type="ECO:0000256" key="1">
    <source>
        <dbReference type="ARBA" id="ARBA00004245"/>
    </source>
</evidence>
<dbReference type="GO" id="GO:0005885">
    <property type="term" value="C:Arp2/3 protein complex"/>
    <property type="evidence" value="ECO:0007669"/>
    <property type="project" value="InterPro"/>
</dbReference>
<sequence length="212" mass="24371">MPNCVSDSEKRDVVDIKLVDFDGVTYHLSTPNERSELLLSMAVPCYAELLQYGADEVIKREYSSYVAPQTEQGYNCSFVFNLNHIDADNAEIAKHISLLKRNVFAAPFEKAFKEWEGGLEEPGTLMTVHYREEEAIYIRANEDRVTVIFSTQFKDEMDKIFGKVFLQEFVDARRLPSIQNAPQVLYSNREPPLELRQLPNLKDDESVGYVTF</sequence>
<dbReference type="GO" id="GO:0034314">
    <property type="term" value="P:Arp2/3 complex-mediated actin nucleation"/>
    <property type="evidence" value="ECO:0007669"/>
    <property type="project" value="InterPro"/>
</dbReference>
<comment type="function">
    <text evidence="6">Functions as actin-binding component of the Arp2/3 complex which is involved in regulation of actin polymerization and together with an activating nucleation-promoting factor (NPF) mediates the formation of branched actin networks.</text>
</comment>
<evidence type="ECO:0000256" key="4">
    <source>
        <dbReference type="ARBA" id="ARBA00023203"/>
    </source>
</evidence>
<dbReference type="EMBL" id="JANBQB010001837">
    <property type="protein sequence ID" value="KAJ1970211.1"/>
    <property type="molecule type" value="Genomic_DNA"/>
</dbReference>
<keyword evidence="3 6" id="KW-0963">Cytoplasm</keyword>
<evidence type="ECO:0000256" key="3">
    <source>
        <dbReference type="ARBA" id="ARBA00022490"/>
    </source>
</evidence>
<dbReference type="PANTHER" id="PTHR12058:SF0">
    <property type="entry name" value="ACTIN-RELATED PROTEIN 2_3 COMPLEX SUBUNIT 2"/>
    <property type="match status" value="1"/>
</dbReference>
<evidence type="ECO:0000256" key="5">
    <source>
        <dbReference type="ARBA" id="ARBA00023212"/>
    </source>
</evidence>
<comment type="caution">
    <text evidence="7">The sequence shown here is derived from an EMBL/GenBank/DDBJ whole genome shotgun (WGS) entry which is preliminary data.</text>
</comment>
<gene>
    <name evidence="7" type="primary">ARC35</name>
    <name evidence="7" type="ORF">H4R34_006097</name>
</gene>
<evidence type="ECO:0000313" key="8">
    <source>
        <dbReference type="Proteomes" id="UP001151582"/>
    </source>
</evidence>
<keyword evidence="5 6" id="KW-0206">Cytoskeleton</keyword>
<dbReference type="GO" id="GO:0030041">
    <property type="term" value="P:actin filament polymerization"/>
    <property type="evidence" value="ECO:0007669"/>
    <property type="project" value="InterPro"/>
</dbReference>
<dbReference type="Gene3D" id="3.30.1460.20">
    <property type="match status" value="2"/>
</dbReference>
<reference evidence="7" key="1">
    <citation type="submission" date="2022-07" db="EMBL/GenBank/DDBJ databases">
        <title>Phylogenomic reconstructions and comparative analyses of Kickxellomycotina fungi.</title>
        <authorList>
            <person name="Reynolds N.K."/>
            <person name="Stajich J.E."/>
            <person name="Barry K."/>
            <person name="Grigoriev I.V."/>
            <person name="Crous P."/>
            <person name="Smith M.E."/>
        </authorList>
    </citation>
    <scope>NUCLEOTIDE SEQUENCE</scope>
    <source>
        <strain evidence="7">RSA 567</strain>
    </source>
</reference>
<dbReference type="AlphaFoldDB" id="A0A9W8E9K4"/>
<dbReference type="Proteomes" id="UP001151582">
    <property type="component" value="Unassembled WGS sequence"/>
</dbReference>
<evidence type="ECO:0000256" key="2">
    <source>
        <dbReference type="ARBA" id="ARBA00007192"/>
    </source>
</evidence>
<dbReference type="InterPro" id="IPR034666">
    <property type="entry name" value="ARPC2/4"/>
</dbReference>
<evidence type="ECO:0000313" key="7">
    <source>
        <dbReference type="EMBL" id="KAJ1970211.1"/>
    </source>
</evidence>
<dbReference type="SUPFAM" id="SSF69645">
    <property type="entry name" value="Arp2/3 complex subunits"/>
    <property type="match status" value="2"/>
</dbReference>
<dbReference type="PANTHER" id="PTHR12058">
    <property type="entry name" value="ARP2/3 COMPLEX 34 KDA SUBUNIT"/>
    <property type="match status" value="1"/>
</dbReference>
<dbReference type="InterPro" id="IPR007188">
    <property type="entry name" value="ARPC2"/>
</dbReference>
<comment type="subcellular location">
    <subcellularLocation>
        <location evidence="1 6">Cytoplasm</location>
        <location evidence="1 6">Cytoskeleton</location>
    </subcellularLocation>
</comment>
<accession>A0A9W8E9K4</accession>
<feature type="non-terminal residue" evidence="7">
    <location>
        <position position="1"/>
    </location>
</feature>
<dbReference type="GO" id="GO:0051015">
    <property type="term" value="F:actin filament binding"/>
    <property type="evidence" value="ECO:0007669"/>
    <property type="project" value="TreeGrafter"/>
</dbReference>
<proteinExistence type="inferred from homology"/>
<comment type="similarity">
    <text evidence="2 6">Belongs to the ARPC2 family.</text>
</comment>
<comment type="subunit">
    <text evidence="6">Component of the Arp2/3 complex.</text>
</comment>
<name>A0A9W8E9K4_9FUNG</name>
<dbReference type="GO" id="GO:0005200">
    <property type="term" value="F:structural constituent of cytoskeleton"/>
    <property type="evidence" value="ECO:0007669"/>
    <property type="project" value="TreeGrafter"/>
</dbReference>
<organism evidence="7 8">
    <name type="scientific">Dimargaris verticillata</name>
    <dbReference type="NCBI Taxonomy" id="2761393"/>
    <lineage>
        <taxon>Eukaryota</taxon>
        <taxon>Fungi</taxon>
        <taxon>Fungi incertae sedis</taxon>
        <taxon>Zoopagomycota</taxon>
        <taxon>Kickxellomycotina</taxon>
        <taxon>Dimargaritomycetes</taxon>
        <taxon>Dimargaritales</taxon>
        <taxon>Dimargaritaceae</taxon>
        <taxon>Dimargaris</taxon>
    </lineage>
</organism>
<protein>
    <recommendedName>
        <fullName evidence="6">Arp2/3 complex 34 kDa subunit</fullName>
    </recommendedName>
</protein>
<evidence type="ECO:0000256" key="6">
    <source>
        <dbReference type="RuleBase" id="RU364015"/>
    </source>
</evidence>